<comment type="caution">
    <text evidence="1">The sequence shown here is derived from an EMBL/GenBank/DDBJ whole genome shotgun (WGS) entry which is preliminary data.</text>
</comment>
<evidence type="ECO:0000313" key="2">
    <source>
        <dbReference type="Proteomes" id="UP001234297"/>
    </source>
</evidence>
<protein>
    <submittedName>
        <fullName evidence="1">Uncharacterized protein</fullName>
    </submittedName>
</protein>
<proteinExistence type="predicted"/>
<name>A0ACC2LXD1_PERAE</name>
<gene>
    <name evidence="1" type="ORF">MRB53_012361</name>
</gene>
<sequence>MPLTRRQHVINITHEVKSITGTETFISVNFINIHQRLWRSAEGEVTKIYDRTFPPYATKVTQNKDDLLSPIEIDSFSRNAISFLRLLTDFKSLNEFAELETRISAHLLDLVSNAKDEG</sequence>
<evidence type="ECO:0000313" key="1">
    <source>
        <dbReference type="EMBL" id="KAJ8638094.1"/>
    </source>
</evidence>
<dbReference type="Proteomes" id="UP001234297">
    <property type="component" value="Chromosome 3"/>
</dbReference>
<organism evidence="1 2">
    <name type="scientific">Persea americana</name>
    <name type="common">Avocado</name>
    <dbReference type="NCBI Taxonomy" id="3435"/>
    <lineage>
        <taxon>Eukaryota</taxon>
        <taxon>Viridiplantae</taxon>
        <taxon>Streptophyta</taxon>
        <taxon>Embryophyta</taxon>
        <taxon>Tracheophyta</taxon>
        <taxon>Spermatophyta</taxon>
        <taxon>Magnoliopsida</taxon>
        <taxon>Magnoliidae</taxon>
        <taxon>Laurales</taxon>
        <taxon>Lauraceae</taxon>
        <taxon>Persea</taxon>
    </lineage>
</organism>
<reference evidence="1 2" key="1">
    <citation type="journal article" date="2022" name="Hortic Res">
        <title>A haplotype resolved chromosomal level avocado genome allows analysis of novel avocado genes.</title>
        <authorList>
            <person name="Nath O."/>
            <person name="Fletcher S.J."/>
            <person name="Hayward A."/>
            <person name="Shaw L.M."/>
            <person name="Masouleh A.K."/>
            <person name="Furtado A."/>
            <person name="Henry R.J."/>
            <person name="Mitter N."/>
        </authorList>
    </citation>
    <scope>NUCLEOTIDE SEQUENCE [LARGE SCALE GENOMIC DNA]</scope>
    <source>
        <strain evidence="2">cv. Hass</strain>
    </source>
</reference>
<keyword evidence="2" id="KW-1185">Reference proteome</keyword>
<dbReference type="EMBL" id="CM056811">
    <property type="protein sequence ID" value="KAJ8638094.1"/>
    <property type="molecule type" value="Genomic_DNA"/>
</dbReference>
<accession>A0ACC2LXD1</accession>